<reference evidence="4" key="1">
    <citation type="submission" date="2014-12" db="EMBL/GenBank/DDBJ databases">
        <title>Insight into the proteome of Arion vulgaris.</title>
        <authorList>
            <person name="Aradska J."/>
            <person name="Bulat T."/>
            <person name="Smidak R."/>
            <person name="Sarate P."/>
            <person name="Gangsoo J."/>
            <person name="Sialana F."/>
            <person name="Bilban M."/>
            <person name="Lubec G."/>
        </authorList>
    </citation>
    <scope>NUCLEOTIDE SEQUENCE</scope>
    <source>
        <tissue evidence="4">Skin</tissue>
    </source>
</reference>
<name>A0A0B6Y461_9EUPU</name>
<dbReference type="PROSITE" id="PS51670">
    <property type="entry name" value="SHKT"/>
    <property type="match status" value="1"/>
</dbReference>
<dbReference type="InterPro" id="IPR003582">
    <property type="entry name" value="ShKT_dom"/>
</dbReference>
<organism evidence="4">
    <name type="scientific">Arion vulgaris</name>
    <dbReference type="NCBI Taxonomy" id="1028688"/>
    <lineage>
        <taxon>Eukaryota</taxon>
        <taxon>Metazoa</taxon>
        <taxon>Spiralia</taxon>
        <taxon>Lophotrochozoa</taxon>
        <taxon>Mollusca</taxon>
        <taxon>Gastropoda</taxon>
        <taxon>Heterobranchia</taxon>
        <taxon>Euthyneura</taxon>
        <taxon>Panpulmonata</taxon>
        <taxon>Eupulmonata</taxon>
        <taxon>Stylommatophora</taxon>
        <taxon>Helicina</taxon>
        <taxon>Arionoidea</taxon>
        <taxon>Arionidae</taxon>
        <taxon>Arion</taxon>
    </lineage>
</organism>
<feature type="non-terminal residue" evidence="4">
    <location>
        <position position="1"/>
    </location>
</feature>
<evidence type="ECO:0000256" key="1">
    <source>
        <dbReference type="PROSITE-ProRule" id="PRU01005"/>
    </source>
</evidence>
<dbReference type="EMBL" id="HACG01004018">
    <property type="protein sequence ID" value="CEK50883.1"/>
    <property type="molecule type" value="Transcribed_RNA"/>
</dbReference>
<dbReference type="SMART" id="SM00254">
    <property type="entry name" value="ShKT"/>
    <property type="match status" value="1"/>
</dbReference>
<dbReference type="AlphaFoldDB" id="A0A0B6Y461"/>
<keyword evidence="2" id="KW-0732">Signal</keyword>
<feature type="non-terminal residue" evidence="4">
    <location>
        <position position="83"/>
    </location>
</feature>
<comment type="caution">
    <text evidence="1">Lacks conserved residue(s) required for the propagation of feature annotation.</text>
</comment>
<evidence type="ECO:0000256" key="2">
    <source>
        <dbReference type="SAM" id="SignalP"/>
    </source>
</evidence>
<dbReference type="Pfam" id="PF01549">
    <property type="entry name" value="ShK"/>
    <property type="match status" value="1"/>
</dbReference>
<sequence length="83" mass="9800">LLKMFLFLIVIFIQVDTSNSGKDTCRNTYGHDGQCELWARKGQCDSIEWMLDNCERACGFCIIDKDENAKFQRILEEFYDYRS</sequence>
<evidence type="ECO:0000313" key="4">
    <source>
        <dbReference type="EMBL" id="CEK50883.1"/>
    </source>
</evidence>
<accession>A0A0B6Y461</accession>
<feature type="signal peptide" evidence="2">
    <location>
        <begin position="1"/>
        <end position="20"/>
    </location>
</feature>
<evidence type="ECO:0000259" key="3">
    <source>
        <dbReference type="PROSITE" id="PS51670"/>
    </source>
</evidence>
<proteinExistence type="predicted"/>
<feature type="chain" id="PRO_5002126271" description="ShKT domain-containing protein" evidence="2">
    <location>
        <begin position="21"/>
        <end position="83"/>
    </location>
</feature>
<feature type="domain" description="ShKT" evidence="3">
    <location>
        <begin position="25"/>
        <end position="61"/>
    </location>
</feature>
<gene>
    <name evidence="4" type="primary">ORF11916</name>
</gene>
<protein>
    <recommendedName>
        <fullName evidence="3">ShKT domain-containing protein</fullName>
    </recommendedName>
</protein>
<dbReference type="Gene3D" id="1.10.10.1940">
    <property type="match status" value="1"/>
</dbReference>